<dbReference type="HOGENOM" id="CLU_1660423_0_0_1"/>
<reference evidence="2 3" key="1">
    <citation type="journal article" date="2013" name="PLoS Genet.">
        <title>Comparative genome structure, secondary metabolite, and effector coding capacity across Cochliobolus pathogens.</title>
        <authorList>
            <person name="Condon B.J."/>
            <person name="Leng Y."/>
            <person name="Wu D."/>
            <person name="Bushley K.E."/>
            <person name="Ohm R.A."/>
            <person name="Otillar R."/>
            <person name="Martin J."/>
            <person name="Schackwitz W."/>
            <person name="Grimwood J."/>
            <person name="MohdZainudin N."/>
            <person name="Xue C."/>
            <person name="Wang R."/>
            <person name="Manning V.A."/>
            <person name="Dhillon B."/>
            <person name="Tu Z.J."/>
            <person name="Steffenson B.J."/>
            <person name="Salamov A."/>
            <person name="Sun H."/>
            <person name="Lowry S."/>
            <person name="LaButti K."/>
            <person name="Han J."/>
            <person name="Copeland A."/>
            <person name="Lindquist E."/>
            <person name="Barry K."/>
            <person name="Schmutz J."/>
            <person name="Baker S.E."/>
            <person name="Ciuffetti L.M."/>
            <person name="Grigoriev I.V."/>
            <person name="Zhong S."/>
            <person name="Turgeon B.G."/>
        </authorList>
    </citation>
    <scope>NUCLEOTIDE SEQUENCE [LARGE SCALE GENOMIC DNA]</scope>
    <source>
        <strain evidence="2 3">26-R-13</strain>
    </source>
</reference>
<gene>
    <name evidence="2" type="ORF">COCCADRAFT_31947</name>
</gene>
<accession>W6YIU1</accession>
<sequence length="159" mass="16810">MGCVGLEALGLVDRLPLAGPGFRPPQLAYPSPPGRRRAASSEAVGVPRTHTNKTCTVQNSPKRPSRPAYGTLGRGAVCLNHPASLLLLRLASPADCSVSPSPFFSQGPPAPIAADWARRWFCCSSASVAFLGPPWHDASSPPCFPHFPSFKNSCWPPPA</sequence>
<protein>
    <submittedName>
        <fullName evidence="2">Uncharacterized protein</fullName>
    </submittedName>
</protein>
<dbReference type="KEGG" id="bze:COCCADRAFT_31947"/>
<evidence type="ECO:0000256" key="1">
    <source>
        <dbReference type="SAM" id="MobiDB-lite"/>
    </source>
</evidence>
<evidence type="ECO:0000313" key="2">
    <source>
        <dbReference type="EMBL" id="EUC39232.1"/>
    </source>
</evidence>
<dbReference type="AlphaFoldDB" id="W6YIU1"/>
<dbReference type="Proteomes" id="UP000053841">
    <property type="component" value="Unassembled WGS sequence"/>
</dbReference>
<dbReference type="RefSeq" id="XP_007706553.1">
    <property type="nucleotide sequence ID" value="XM_007708363.1"/>
</dbReference>
<name>W6YIU1_COCC2</name>
<dbReference type="EMBL" id="KI964538">
    <property type="protein sequence ID" value="EUC39232.1"/>
    <property type="molecule type" value="Genomic_DNA"/>
</dbReference>
<organism evidence="2 3">
    <name type="scientific">Cochliobolus carbonum (strain 26-R-13)</name>
    <name type="common">Maize leaf spot fungus</name>
    <name type="synonym">Bipolaris zeicola</name>
    <dbReference type="NCBI Taxonomy" id="930089"/>
    <lineage>
        <taxon>Eukaryota</taxon>
        <taxon>Fungi</taxon>
        <taxon>Dikarya</taxon>
        <taxon>Ascomycota</taxon>
        <taxon>Pezizomycotina</taxon>
        <taxon>Dothideomycetes</taxon>
        <taxon>Pleosporomycetidae</taxon>
        <taxon>Pleosporales</taxon>
        <taxon>Pleosporineae</taxon>
        <taxon>Pleosporaceae</taxon>
        <taxon>Bipolaris</taxon>
    </lineage>
</organism>
<dbReference type="OrthoDB" id="10480725at2759"/>
<keyword evidence="3" id="KW-1185">Reference proteome</keyword>
<proteinExistence type="predicted"/>
<evidence type="ECO:0000313" key="3">
    <source>
        <dbReference type="Proteomes" id="UP000053841"/>
    </source>
</evidence>
<dbReference type="GeneID" id="19147071"/>
<feature type="region of interest" description="Disordered" evidence="1">
    <location>
        <begin position="22"/>
        <end position="45"/>
    </location>
</feature>